<reference evidence="2" key="1">
    <citation type="submission" date="2019-06" db="EMBL/GenBank/DDBJ databases">
        <authorList>
            <person name="Wideman J.G."/>
            <person name="Richards T.A."/>
        </authorList>
    </citation>
    <scope>NUCLEOTIDE SEQUENCE</scope>
</reference>
<keyword evidence="1" id="KW-0812">Transmembrane</keyword>
<keyword evidence="1" id="KW-0472">Membrane</keyword>
<dbReference type="EMBL" id="MN082145">
    <property type="protein sequence ID" value="QFP99067.1"/>
    <property type="molecule type" value="Genomic_DNA"/>
</dbReference>
<keyword evidence="2" id="KW-0496">Mitochondrion</keyword>
<gene>
    <name evidence="2" type="primary">orf239</name>
</gene>
<protein>
    <submittedName>
        <fullName evidence="2">Uncharacterized protein</fullName>
    </submittedName>
</protein>
<sequence>MIDNIMNFVFNWYSKKVNDFFIRLGGANKTFLLKNRNVCFAILKPSKYNLTFIVFNTVKQFTLFKVFFKLLLQIPYFFTENFIGRSLFSIIAIWAAVGREPITVIFCFNFLVEFYVFLFFISYFLRLDTVYLYCIDTYGVFFVEKYLVNPLTSAQGKALIRGAVYVAGGFGLDQIDRNACSSRSLHEAREYLAMYKEQGISLKKEDLFKIQSDAKTNNIPRVDTFSTFIATMLSSLGKK</sequence>
<accession>A0A5P8DJV2</accession>
<dbReference type="AlphaFoldDB" id="A0A5P8DJV2"/>
<feature type="transmembrane region" description="Helical" evidence="1">
    <location>
        <begin position="74"/>
        <end position="96"/>
    </location>
</feature>
<geneLocation type="mitochondrion" evidence="2"/>
<keyword evidence="1" id="KW-1133">Transmembrane helix</keyword>
<evidence type="ECO:0000313" key="2">
    <source>
        <dbReference type="EMBL" id="QFP99067.1"/>
    </source>
</evidence>
<feature type="transmembrane region" description="Helical" evidence="1">
    <location>
        <begin position="102"/>
        <end position="125"/>
    </location>
</feature>
<name>A0A5P8DJV2_9EUKA</name>
<evidence type="ECO:0000256" key="1">
    <source>
        <dbReference type="SAM" id="Phobius"/>
    </source>
</evidence>
<organism evidence="2">
    <name type="scientific">Telonemida sp</name>
    <dbReference type="NCBI Taxonomy" id="2652706"/>
    <lineage>
        <taxon>Eukaryota</taxon>
        <taxon>Eukaryota incertae sedis</taxon>
        <taxon>Telonemia</taxon>
        <taxon>Telonemida</taxon>
    </lineage>
</organism>
<proteinExistence type="predicted"/>